<feature type="compositionally biased region" description="Low complexity" evidence="1">
    <location>
        <begin position="18"/>
        <end position="29"/>
    </location>
</feature>
<feature type="region of interest" description="Disordered" evidence="1">
    <location>
        <begin position="16"/>
        <end position="75"/>
    </location>
</feature>
<dbReference type="Proteomes" id="UP001346149">
    <property type="component" value="Unassembled WGS sequence"/>
</dbReference>
<evidence type="ECO:0000313" key="3">
    <source>
        <dbReference type="Proteomes" id="UP001346149"/>
    </source>
</evidence>
<feature type="compositionally biased region" description="Low complexity" evidence="1">
    <location>
        <begin position="50"/>
        <end position="60"/>
    </location>
</feature>
<proteinExistence type="predicted"/>
<protein>
    <submittedName>
        <fullName evidence="2">Uncharacterized protein</fullName>
    </submittedName>
</protein>
<sequence length="75" mass="8024">MSLEFARVPIRVRAKETAPASAAVLSPASYRPPPPNYSTVAPELPGRTFASRSRPQTPRAAARRPELPAAAQAFP</sequence>
<reference evidence="2 3" key="1">
    <citation type="journal article" date="2023" name="Hortic Res">
        <title>Pangenome of water caltrop reveals structural variations and asymmetric subgenome divergence after allopolyploidization.</title>
        <authorList>
            <person name="Zhang X."/>
            <person name="Chen Y."/>
            <person name="Wang L."/>
            <person name="Yuan Y."/>
            <person name="Fang M."/>
            <person name="Shi L."/>
            <person name="Lu R."/>
            <person name="Comes H.P."/>
            <person name="Ma Y."/>
            <person name="Chen Y."/>
            <person name="Huang G."/>
            <person name="Zhou Y."/>
            <person name="Zheng Z."/>
            <person name="Qiu Y."/>
        </authorList>
    </citation>
    <scope>NUCLEOTIDE SEQUENCE [LARGE SCALE GENOMIC DNA]</scope>
    <source>
        <strain evidence="2">F231</strain>
    </source>
</reference>
<name>A0AAN7R775_TRANT</name>
<gene>
    <name evidence="2" type="ORF">SAY86_019887</name>
</gene>
<comment type="caution">
    <text evidence="2">The sequence shown here is derived from an EMBL/GenBank/DDBJ whole genome shotgun (WGS) entry which is preliminary data.</text>
</comment>
<evidence type="ECO:0000313" key="2">
    <source>
        <dbReference type="EMBL" id="KAK4788568.1"/>
    </source>
</evidence>
<dbReference type="AlphaFoldDB" id="A0AAN7R775"/>
<dbReference type="EMBL" id="JAXQNO010000011">
    <property type="protein sequence ID" value="KAK4788568.1"/>
    <property type="molecule type" value="Genomic_DNA"/>
</dbReference>
<organism evidence="2 3">
    <name type="scientific">Trapa natans</name>
    <name type="common">Water chestnut</name>
    <dbReference type="NCBI Taxonomy" id="22666"/>
    <lineage>
        <taxon>Eukaryota</taxon>
        <taxon>Viridiplantae</taxon>
        <taxon>Streptophyta</taxon>
        <taxon>Embryophyta</taxon>
        <taxon>Tracheophyta</taxon>
        <taxon>Spermatophyta</taxon>
        <taxon>Magnoliopsida</taxon>
        <taxon>eudicotyledons</taxon>
        <taxon>Gunneridae</taxon>
        <taxon>Pentapetalae</taxon>
        <taxon>rosids</taxon>
        <taxon>malvids</taxon>
        <taxon>Myrtales</taxon>
        <taxon>Lythraceae</taxon>
        <taxon>Trapa</taxon>
    </lineage>
</organism>
<accession>A0AAN7R775</accession>
<evidence type="ECO:0000256" key="1">
    <source>
        <dbReference type="SAM" id="MobiDB-lite"/>
    </source>
</evidence>
<keyword evidence="3" id="KW-1185">Reference proteome</keyword>